<comment type="caution">
    <text evidence="1">The sequence shown here is derived from an EMBL/GenBank/DDBJ whole genome shotgun (WGS) entry which is preliminary data.</text>
</comment>
<reference evidence="1" key="1">
    <citation type="journal article" date="2015" name="Nature">
        <title>Complex archaea that bridge the gap between prokaryotes and eukaryotes.</title>
        <authorList>
            <person name="Spang A."/>
            <person name="Saw J.H."/>
            <person name="Jorgensen S.L."/>
            <person name="Zaremba-Niedzwiedzka K."/>
            <person name="Martijn J."/>
            <person name="Lind A.E."/>
            <person name="van Eijk R."/>
            <person name="Schleper C."/>
            <person name="Guy L."/>
            <person name="Ettema T.J."/>
        </authorList>
    </citation>
    <scope>NUCLEOTIDE SEQUENCE</scope>
</reference>
<dbReference type="AlphaFoldDB" id="A0A0F9JFL3"/>
<accession>A0A0F9JFL3</accession>
<gene>
    <name evidence="1" type="ORF">LCGC14_1461360</name>
</gene>
<protein>
    <recommendedName>
        <fullName evidence="2">Phage head morphogenesis domain-containing protein</fullName>
    </recommendedName>
</protein>
<sequence length="259" mass="28857">MVSPALVDEILGEVFLMEEALGLKGIQSVAGQRLIRRMKQDLRFYFRQVERAIDALELERLAGIPEAHFIADRMLEPVLMALEPQLNQILISNLEDAFVSGRIFAEKILQRESEFIEQDSEAFAYASARSAVLVKGINDTTRKQMRTAIATGLRERLGTRGLGRLIRRTVLDMSRFRSVLIANTEMNQAVSFSSLKRFKRAGASFKTTIIRPAACPICVANHEQGPIPVGQDFQSGHQHPPFHPACRDALIATEAPGES</sequence>
<dbReference type="EMBL" id="LAZR01010176">
    <property type="protein sequence ID" value="KKM68393.1"/>
    <property type="molecule type" value="Genomic_DNA"/>
</dbReference>
<proteinExistence type="predicted"/>
<name>A0A0F9JFL3_9ZZZZ</name>
<evidence type="ECO:0000313" key="1">
    <source>
        <dbReference type="EMBL" id="KKM68393.1"/>
    </source>
</evidence>
<evidence type="ECO:0008006" key="2">
    <source>
        <dbReference type="Google" id="ProtNLM"/>
    </source>
</evidence>
<organism evidence="1">
    <name type="scientific">marine sediment metagenome</name>
    <dbReference type="NCBI Taxonomy" id="412755"/>
    <lineage>
        <taxon>unclassified sequences</taxon>
        <taxon>metagenomes</taxon>
        <taxon>ecological metagenomes</taxon>
    </lineage>
</organism>